<dbReference type="PIRSF" id="PIRSF016938">
    <property type="entry name" value="RseA"/>
    <property type="match status" value="1"/>
</dbReference>
<name>A0A1M5YIG7_9VIBR</name>
<dbReference type="Gene3D" id="1.10.10.880">
    <property type="entry name" value="Anti sigma-E protein RseA, N-terminal domain"/>
    <property type="match status" value="1"/>
</dbReference>
<accession>A0A1M5YIG7</accession>
<evidence type="ECO:0000256" key="6">
    <source>
        <dbReference type="ARBA" id="ARBA00023136"/>
    </source>
</evidence>
<dbReference type="GO" id="GO:0005886">
    <property type="term" value="C:plasma membrane"/>
    <property type="evidence" value="ECO:0007669"/>
    <property type="project" value="UniProtKB-SubCell"/>
</dbReference>
<dbReference type="PANTHER" id="PTHR38104:SF1">
    <property type="entry name" value="ANTI-SIGMA-E FACTOR RSEA"/>
    <property type="match status" value="1"/>
</dbReference>
<proteinExistence type="inferred from homology"/>
<reference evidence="10 11" key="1">
    <citation type="submission" date="2016-11" db="EMBL/GenBank/DDBJ databases">
        <authorList>
            <person name="Jaros S."/>
            <person name="Januszkiewicz K."/>
            <person name="Wedrychowicz H."/>
        </authorList>
    </citation>
    <scope>NUCLEOTIDE SEQUENCE [LARGE SCALE GENOMIC DNA]</scope>
    <source>
        <strain evidence="10 11">CECT 7868</strain>
    </source>
</reference>
<dbReference type="InterPro" id="IPR036147">
    <property type="entry name" value="Anti-sigma_E_RseA_N_sf"/>
</dbReference>
<dbReference type="AlphaFoldDB" id="A0A1M5YIG7"/>
<dbReference type="EMBL" id="FQXZ01000015">
    <property type="protein sequence ID" value="SHI11724.1"/>
    <property type="molecule type" value="Genomic_DNA"/>
</dbReference>
<dbReference type="InterPro" id="IPR005573">
    <property type="entry name" value="Anti-sigma_E_RseA_C"/>
</dbReference>
<evidence type="ECO:0000259" key="9">
    <source>
        <dbReference type="Pfam" id="PF03873"/>
    </source>
</evidence>
<evidence type="ECO:0000313" key="11">
    <source>
        <dbReference type="Proteomes" id="UP000184608"/>
    </source>
</evidence>
<dbReference type="SUPFAM" id="SSF89069">
    <property type="entry name" value="N-terminal, cytoplasmic domain of anti-sigmaE factor RseA"/>
    <property type="match status" value="1"/>
</dbReference>
<organism evidence="10 11">
    <name type="scientific">Vibrio aerogenes CECT 7868</name>
    <dbReference type="NCBI Taxonomy" id="1216006"/>
    <lineage>
        <taxon>Bacteria</taxon>
        <taxon>Pseudomonadati</taxon>
        <taxon>Pseudomonadota</taxon>
        <taxon>Gammaproteobacteria</taxon>
        <taxon>Vibrionales</taxon>
        <taxon>Vibrionaceae</taxon>
        <taxon>Vibrio</taxon>
    </lineage>
</organism>
<gene>
    <name evidence="10" type="primary">rseA</name>
    <name evidence="10" type="ORF">VA7868_01751</name>
</gene>
<evidence type="ECO:0000256" key="4">
    <source>
        <dbReference type="ARBA" id="ARBA00022692"/>
    </source>
</evidence>
<dbReference type="OrthoDB" id="6194196at2"/>
<dbReference type="CDD" id="cd16328">
    <property type="entry name" value="RseA_N"/>
    <property type="match status" value="1"/>
</dbReference>
<dbReference type="STRING" id="1216006.VA7868_01751"/>
<comment type="similarity">
    <text evidence="2 7">Belongs to the RseA family.</text>
</comment>
<keyword evidence="5" id="KW-1133">Transmembrane helix</keyword>
<dbReference type="Pfam" id="PF03873">
    <property type="entry name" value="RseA_C"/>
    <property type="match status" value="1"/>
</dbReference>
<dbReference type="Pfam" id="PF03872">
    <property type="entry name" value="RseA_N"/>
    <property type="match status" value="1"/>
</dbReference>
<evidence type="ECO:0000256" key="3">
    <source>
        <dbReference type="ARBA" id="ARBA00022475"/>
    </source>
</evidence>
<dbReference type="InterPro" id="IPR005572">
    <property type="entry name" value="Anti-sigma_E_RseA_N"/>
</dbReference>
<dbReference type="PANTHER" id="PTHR38104">
    <property type="match status" value="1"/>
</dbReference>
<dbReference type="Gene3D" id="1.20.5.3960">
    <property type="match status" value="1"/>
</dbReference>
<dbReference type="InterPro" id="IPR052383">
    <property type="entry name" value="Anti-sigma-E_RseA-like"/>
</dbReference>
<evidence type="ECO:0000256" key="7">
    <source>
        <dbReference type="PIRNR" id="PIRNR016938"/>
    </source>
</evidence>
<evidence type="ECO:0000259" key="8">
    <source>
        <dbReference type="Pfam" id="PF03872"/>
    </source>
</evidence>
<keyword evidence="7" id="KW-0997">Cell inner membrane</keyword>
<evidence type="ECO:0000256" key="2">
    <source>
        <dbReference type="ARBA" id="ARBA00005837"/>
    </source>
</evidence>
<evidence type="ECO:0000313" key="10">
    <source>
        <dbReference type="EMBL" id="SHI11724.1"/>
    </source>
</evidence>
<keyword evidence="6 7" id="KW-0472">Membrane</keyword>
<dbReference type="GO" id="GO:0016989">
    <property type="term" value="F:sigma factor antagonist activity"/>
    <property type="evidence" value="ECO:0007669"/>
    <property type="project" value="InterPro"/>
</dbReference>
<keyword evidence="11" id="KW-1185">Reference proteome</keyword>
<dbReference type="InterPro" id="IPR026279">
    <property type="entry name" value="RseA"/>
</dbReference>
<keyword evidence="3 7" id="KW-1003">Cell membrane</keyword>
<dbReference type="RefSeq" id="WP_073603591.1">
    <property type="nucleotide sequence ID" value="NZ_FQXZ01000015.1"/>
</dbReference>
<sequence>MADKEKISALMDGELIDKALINELSGDQDGLKVWRNYHVIGDVMRGDSLHSEWDIAEQVSVALEKEPVHYQFDKTEKTEHLDITFAESQPSPAQARKQLPAWLGQLGQVAIAACVSLAVVVGVQQYGGSDTSNIAGHEQQPPVLQTIPLAGTAEPVSLTRESVQKHESEKRYQTETNVQEQRRRINAMLQDYELQLKLNSENSNHSSGH</sequence>
<evidence type="ECO:0000256" key="5">
    <source>
        <dbReference type="ARBA" id="ARBA00022989"/>
    </source>
</evidence>
<feature type="domain" description="Anti sigma-E protein RseA N-terminal" evidence="8">
    <location>
        <begin position="1"/>
        <end position="96"/>
    </location>
</feature>
<comment type="subunit">
    <text evidence="7">Interacts 1:1 with ECF RNA polymerase sigma-E (RpoE); this inhibits the interaction of sigma-E with the RNA polymerase catalytic core and leads to a decreased expression of sigma-E-regulated genes. Interacts with RseB.</text>
</comment>
<comment type="subcellular location">
    <subcellularLocation>
        <location evidence="7">Cell inner membrane</location>
    </subcellularLocation>
    <subcellularLocation>
        <location evidence="1">Cell membrane</location>
        <topology evidence="1">Single-pass membrane protein</topology>
    </subcellularLocation>
</comment>
<keyword evidence="4" id="KW-0812">Transmembrane</keyword>
<comment type="function">
    <text evidence="7">An anti-sigma factor for extracytoplasmic function (ECF) sigma factor sigma-E (RpoE). ECF sigma factors are held in an inactive form by an anti-sigma factor until released by regulated intramembrane proteolysis (RIP). RIP occurs when an extracytoplasmic signal triggers a concerted proteolytic cascade to transmit information and elicit cellular responses. The membrane-spanning regulatory substrate protein is first cut periplasmically (site-1 protease, S1P, DegS), then within the membrane itself (site-2 protease, S2P, RseP), while cytoplasmic proteases finish degrading the anti-sigma factor, liberating sigma-E.</text>
</comment>
<feature type="domain" description="Anti sigma-E protein RseA C-terminal" evidence="9">
    <location>
        <begin position="142"/>
        <end position="198"/>
    </location>
</feature>
<protein>
    <recommendedName>
        <fullName evidence="7">Anti-sigma-E factor RseA</fullName>
    </recommendedName>
    <alternativeName>
        <fullName evidence="7">Regulator of SigE</fullName>
    </alternativeName>
    <alternativeName>
        <fullName evidence="7">Sigma-E anti-sigma factor RseA</fullName>
    </alternativeName>
    <alternativeName>
        <fullName evidence="7">Sigma-E factor negative regulatory protein</fullName>
    </alternativeName>
</protein>
<dbReference type="Proteomes" id="UP000184608">
    <property type="component" value="Unassembled WGS sequence"/>
</dbReference>
<evidence type="ECO:0000256" key="1">
    <source>
        <dbReference type="ARBA" id="ARBA00004162"/>
    </source>
</evidence>